<reference evidence="1 2" key="1">
    <citation type="journal article" date="2013" name="PLoS ONE">
        <title>Genomic Analysis by Deep Sequencing of the Probiotic Lactobacillus brevis KB290 Harboring Nine Plasmids Reveals Genomic Stability.</title>
        <authorList>
            <person name="Fukao M."/>
            <person name="Oshima K."/>
            <person name="Morita H."/>
            <person name="Toh H."/>
            <person name="Suda W."/>
            <person name="Kim S.W."/>
            <person name="Suzuki S."/>
            <person name="Yakabe T."/>
            <person name="Hattori M."/>
            <person name="Yajima N."/>
        </authorList>
    </citation>
    <scope>NUCLEOTIDE SEQUENCE [LARGE SCALE GENOMIC DNA]</scope>
    <source>
        <strain evidence="1 2">KB290</strain>
    </source>
</reference>
<dbReference type="HOGENOM" id="CLU_3356800_0_0_9"/>
<name>M5AF76_LEVBR</name>
<proteinExistence type="predicted"/>
<organism evidence="1 2">
    <name type="scientific">Levilactobacillus brevis KB290</name>
    <dbReference type="NCBI Taxonomy" id="1001583"/>
    <lineage>
        <taxon>Bacteria</taxon>
        <taxon>Bacillati</taxon>
        <taxon>Bacillota</taxon>
        <taxon>Bacilli</taxon>
        <taxon>Lactobacillales</taxon>
        <taxon>Lactobacillaceae</taxon>
        <taxon>Levilactobacillus</taxon>
    </lineage>
</organism>
<evidence type="ECO:0000313" key="1">
    <source>
        <dbReference type="EMBL" id="BAN07055.1"/>
    </source>
</evidence>
<dbReference type="EMBL" id="AP012167">
    <property type="protein sequence ID" value="BAN07055.1"/>
    <property type="molecule type" value="Genomic_DNA"/>
</dbReference>
<dbReference type="AlphaFoldDB" id="M5AF76"/>
<evidence type="ECO:0000313" key="2">
    <source>
        <dbReference type="Proteomes" id="UP000012042"/>
    </source>
</evidence>
<sequence>MELGKTGVPLAAALSAISAGSWRFIDGKRRKRDDDQ</sequence>
<accession>M5AF76</accession>
<protein>
    <submittedName>
        <fullName evidence="1">Uncharacterized protein</fullName>
    </submittedName>
</protein>
<dbReference type="KEGG" id="lbk:LVISKB_1420"/>
<dbReference type="Proteomes" id="UP000012042">
    <property type="component" value="Chromosome"/>
</dbReference>
<gene>
    <name evidence="1" type="ORF">LVISKB_1420</name>
</gene>